<dbReference type="EMBL" id="MNBE01000119">
    <property type="protein sequence ID" value="OKP14076.1"/>
    <property type="molecule type" value="Genomic_DNA"/>
</dbReference>
<evidence type="ECO:0000313" key="2">
    <source>
        <dbReference type="Proteomes" id="UP000186955"/>
    </source>
</evidence>
<sequence>MSESLHNRIVIIRRSVQKLATHRWRSQNILPLTCIRVNVLSKCRQWISLWVPETAAYTHKAA</sequence>
<keyword evidence="2" id="KW-1185">Reference proteome</keyword>
<proteinExistence type="predicted"/>
<gene>
    <name evidence="1" type="ORF">PENSUB_182</name>
</gene>
<name>A0A1Q5UNN4_9EURO</name>
<evidence type="ECO:0000313" key="1">
    <source>
        <dbReference type="EMBL" id="OKP14076.1"/>
    </source>
</evidence>
<accession>A0A1Q5UNN4</accession>
<organism evidence="1 2">
    <name type="scientific">Penicillium subrubescens</name>
    <dbReference type="NCBI Taxonomy" id="1316194"/>
    <lineage>
        <taxon>Eukaryota</taxon>
        <taxon>Fungi</taxon>
        <taxon>Dikarya</taxon>
        <taxon>Ascomycota</taxon>
        <taxon>Pezizomycotina</taxon>
        <taxon>Eurotiomycetes</taxon>
        <taxon>Eurotiomycetidae</taxon>
        <taxon>Eurotiales</taxon>
        <taxon>Aspergillaceae</taxon>
        <taxon>Penicillium</taxon>
    </lineage>
</organism>
<comment type="caution">
    <text evidence="1">The sequence shown here is derived from an EMBL/GenBank/DDBJ whole genome shotgun (WGS) entry which is preliminary data.</text>
</comment>
<dbReference type="AlphaFoldDB" id="A0A1Q5UNN4"/>
<reference evidence="1 2" key="1">
    <citation type="submission" date="2016-10" db="EMBL/GenBank/DDBJ databases">
        <title>Genome sequence of the ascomycete fungus Penicillium subrubescens.</title>
        <authorList>
            <person name="De Vries R.P."/>
            <person name="Peng M."/>
            <person name="Dilokpimol A."/>
            <person name="Hilden K."/>
            <person name="Makela M.R."/>
            <person name="Grigoriev I."/>
            <person name="Riley R."/>
            <person name="Granchi Z."/>
        </authorList>
    </citation>
    <scope>NUCLEOTIDE SEQUENCE [LARGE SCALE GENOMIC DNA]</scope>
    <source>
        <strain evidence="1 2">CBS 132785</strain>
    </source>
</reference>
<dbReference type="Proteomes" id="UP000186955">
    <property type="component" value="Unassembled WGS sequence"/>
</dbReference>
<protein>
    <submittedName>
        <fullName evidence="1">Uncharacterized protein</fullName>
    </submittedName>
</protein>